<dbReference type="Gene3D" id="2.60.120.200">
    <property type="match status" value="1"/>
</dbReference>
<feature type="compositionally biased region" description="Low complexity" evidence="2">
    <location>
        <begin position="99"/>
        <end position="113"/>
    </location>
</feature>
<keyword evidence="6" id="KW-1185">Reference proteome</keyword>
<feature type="transmembrane region" description="Helical" evidence="3">
    <location>
        <begin position="234"/>
        <end position="254"/>
    </location>
</feature>
<dbReference type="GO" id="GO:0005975">
    <property type="term" value="P:carbohydrate metabolic process"/>
    <property type="evidence" value="ECO:0007669"/>
    <property type="project" value="InterPro"/>
</dbReference>
<organism evidence="5 6">
    <name type="scientific">Tilletia horrida</name>
    <dbReference type="NCBI Taxonomy" id="155126"/>
    <lineage>
        <taxon>Eukaryota</taxon>
        <taxon>Fungi</taxon>
        <taxon>Dikarya</taxon>
        <taxon>Basidiomycota</taxon>
        <taxon>Ustilaginomycotina</taxon>
        <taxon>Exobasidiomycetes</taxon>
        <taxon>Tilletiales</taxon>
        <taxon>Tilletiaceae</taxon>
        <taxon>Tilletia</taxon>
    </lineage>
</organism>
<dbReference type="InterPro" id="IPR000757">
    <property type="entry name" value="Beta-glucanase-like"/>
</dbReference>
<feature type="region of interest" description="Disordered" evidence="2">
    <location>
        <begin position="47"/>
        <end position="86"/>
    </location>
</feature>
<dbReference type="EMBL" id="JAPDMZ010000089">
    <property type="protein sequence ID" value="KAK0550655.1"/>
    <property type="molecule type" value="Genomic_DNA"/>
</dbReference>
<dbReference type="AlphaFoldDB" id="A0AAN6GPW7"/>
<evidence type="ECO:0000313" key="6">
    <source>
        <dbReference type="Proteomes" id="UP001176517"/>
    </source>
</evidence>
<proteinExistence type="inferred from homology"/>
<comment type="similarity">
    <text evidence="1">Belongs to the glycosyl hydrolase 16 family.</text>
</comment>
<dbReference type="SUPFAM" id="SSF49899">
    <property type="entry name" value="Concanavalin A-like lectins/glucanases"/>
    <property type="match status" value="1"/>
</dbReference>
<accession>A0AAN6GPW7</accession>
<dbReference type="InterPro" id="IPR013320">
    <property type="entry name" value="ConA-like_dom_sf"/>
</dbReference>
<evidence type="ECO:0000256" key="1">
    <source>
        <dbReference type="ARBA" id="ARBA00006865"/>
    </source>
</evidence>
<name>A0AAN6GPW7_9BASI</name>
<reference evidence="5" key="1">
    <citation type="journal article" date="2023" name="PhytoFront">
        <title>Draft Genome Resources of Seven Strains of Tilletia horrida, Causal Agent of Kernel Smut of Rice.</title>
        <authorList>
            <person name="Khanal S."/>
            <person name="Antony Babu S."/>
            <person name="Zhou X.G."/>
        </authorList>
    </citation>
    <scope>NUCLEOTIDE SEQUENCE</scope>
    <source>
        <strain evidence="5">TX6</strain>
    </source>
</reference>
<dbReference type="PANTHER" id="PTHR10963">
    <property type="entry name" value="GLYCOSYL HYDROLASE-RELATED"/>
    <property type="match status" value="1"/>
</dbReference>
<feature type="compositionally biased region" description="Low complexity" evidence="2">
    <location>
        <begin position="71"/>
        <end position="83"/>
    </location>
</feature>
<keyword evidence="3" id="KW-0812">Transmembrane</keyword>
<feature type="region of interest" description="Disordered" evidence="2">
    <location>
        <begin position="99"/>
        <end position="172"/>
    </location>
</feature>
<dbReference type="PROSITE" id="PS51762">
    <property type="entry name" value="GH16_2"/>
    <property type="match status" value="1"/>
</dbReference>
<protein>
    <recommendedName>
        <fullName evidence="4">GH16 domain-containing protein</fullName>
    </recommendedName>
</protein>
<keyword evidence="3" id="KW-0472">Membrane</keyword>
<keyword evidence="3" id="KW-1133">Transmembrane helix</keyword>
<evidence type="ECO:0000256" key="3">
    <source>
        <dbReference type="SAM" id="Phobius"/>
    </source>
</evidence>
<feature type="domain" description="GH16" evidence="4">
    <location>
        <begin position="253"/>
        <end position="613"/>
    </location>
</feature>
<dbReference type="Pfam" id="PF00722">
    <property type="entry name" value="Glyco_hydro_16"/>
    <property type="match status" value="1"/>
</dbReference>
<gene>
    <name evidence="5" type="ORF">OC846_003587</name>
</gene>
<feature type="compositionally biased region" description="Polar residues" evidence="2">
    <location>
        <begin position="50"/>
        <end position="70"/>
    </location>
</feature>
<evidence type="ECO:0000259" key="4">
    <source>
        <dbReference type="PROSITE" id="PS51762"/>
    </source>
</evidence>
<dbReference type="GO" id="GO:0004553">
    <property type="term" value="F:hydrolase activity, hydrolyzing O-glycosyl compounds"/>
    <property type="evidence" value="ECO:0007669"/>
    <property type="project" value="InterPro"/>
</dbReference>
<sequence>MSELPYQGEVMTFNGSGMVTANRINVPTEDITSARRAVLYDKIDEEGEHQQTSQQGYFNQPYQSPPHNFASQSSPPEASLSSPFGDANQVPAAYLFSEASSRSSQSVHSRTNSAQRSPAQQAGQSPYRAEEGPGTPGTPTAALTHPLDGSRRPRNVLESPFHGGANAGTGVMRENRARRPGFGLNASNFSLTSQAFEGLRSRSKVVASTVLPEGHVVPKPWLESKKRRSADRKAYWLLIGASLLGLAGVAAIIVQQVLSLPKTGPYCLILDENFDGDSINTDIWHHEMQTGGFGNQEFEWTTDSTNNSYVKDGFLHIVPTLTSDHYGEDAITNGAVLNLTASGQCTAPVLDDPSCAVVSNSSLGTVLPPIQSARLTTNFSRTIKYGRIEVRARMPTGDWIWPAVWMMPKNSVYGPWPASGEIDIFESTGNVPKKRSQDGVSKMTSTLHWGPTNDLDRWWKTSFSRKLLRNFYNSDFHTFGLEWTEEGIWTWEHSRAYRILSVKFDKGFWSLGQFPPTSPTNNSAVSDPWSSAVARGSKAAPFDQDFMLILNVAVGGTNGYFPDSEDKPWSNSGRNPRADFWATRSKWLPTWPTEPERRGMVVDYVKMWQQGTC</sequence>
<comment type="caution">
    <text evidence="5">The sequence shown here is derived from an EMBL/GenBank/DDBJ whole genome shotgun (WGS) entry which is preliminary data.</text>
</comment>
<dbReference type="InterPro" id="IPR050546">
    <property type="entry name" value="Glycosyl_Hydrlase_16"/>
</dbReference>
<evidence type="ECO:0000256" key="2">
    <source>
        <dbReference type="SAM" id="MobiDB-lite"/>
    </source>
</evidence>
<feature type="compositionally biased region" description="Polar residues" evidence="2">
    <location>
        <begin position="114"/>
        <end position="124"/>
    </location>
</feature>
<dbReference type="PANTHER" id="PTHR10963:SF55">
    <property type="entry name" value="GLYCOSIDE HYDROLASE FAMILY 16 PROTEIN"/>
    <property type="match status" value="1"/>
</dbReference>
<evidence type="ECO:0000313" key="5">
    <source>
        <dbReference type="EMBL" id="KAK0550655.1"/>
    </source>
</evidence>
<dbReference type="Proteomes" id="UP001176517">
    <property type="component" value="Unassembled WGS sequence"/>
</dbReference>